<evidence type="ECO:0000313" key="7">
    <source>
        <dbReference type="EMBL" id="KAK2161489.1"/>
    </source>
</evidence>
<feature type="domain" description="Sushi" evidence="6">
    <location>
        <begin position="60"/>
        <end position="121"/>
    </location>
</feature>
<dbReference type="InterPro" id="IPR035976">
    <property type="entry name" value="Sushi/SCR/CCP_sf"/>
</dbReference>
<keyword evidence="3" id="KW-1015">Disulfide bond</keyword>
<dbReference type="SMART" id="SM00032">
    <property type="entry name" value="CCP"/>
    <property type="match status" value="3"/>
</dbReference>
<keyword evidence="1 5" id="KW-0768">Sushi</keyword>
<keyword evidence="2" id="KW-0677">Repeat</keyword>
<proteinExistence type="predicted"/>
<dbReference type="Pfam" id="PF00084">
    <property type="entry name" value="Sushi"/>
    <property type="match status" value="2"/>
</dbReference>
<dbReference type="InterPro" id="IPR050350">
    <property type="entry name" value="Compl-Cell_Adhes-Reg"/>
</dbReference>
<evidence type="ECO:0000256" key="1">
    <source>
        <dbReference type="ARBA" id="ARBA00022659"/>
    </source>
</evidence>
<evidence type="ECO:0000259" key="6">
    <source>
        <dbReference type="PROSITE" id="PS50923"/>
    </source>
</evidence>
<dbReference type="AlphaFoldDB" id="A0AAD9JYP0"/>
<dbReference type="PANTHER" id="PTHR19325">
    <property type="entry name" value="COMPLEMENT COMPONENT-RELATED SUSHI DOMAIN-CONTAINING"/>
    <property type="match status" value="1"/>
</dbReference>
<name>A0AAD9JYP0_RIDPI</name>
<evidence type="ECO:0000256" key="4">
    <source>
        <dbReference type="ARBA" id="ARBA00023180"/>
    </source>
</evidence>
<comment type="caution">
    <text evidence="5">Lacks conserved residue(s) required for the propagation of feature annotation.</text>
</comment>
<reference evidence="7" key="1">
    <citation type="journal article" date="2023" name="Mol. Biol. Evol.">
        <title>Third-Generation Sequencing Reveals the Adaptive Role of the Epigenome in Three Deep-Sea Polychaetes.</title>
        <authorList>
            <person name="Perez M."/>
            <person name="Aroh O."/>
            <person name="Sun Y."/>
            <person name="Lan Y."/>
            <person name="Juniper S.K."/>
            <person name="Young C.R."/>
            <person name="Angers B."/>
            <person name="Qian P.Y."/>
        </authorList>
    </citation>
    <scope>NUCLEOTIDE SEQUENCE</scope>
    <source>
        <strain evidence="7">R07B-5</strain>
    </source>
</reference>
<dbReference type="Proteomes" id="UP001209878">
    <property type="component" value="Unassembled WGS sequence"/>
</dbReference>
<dbReference type="PROSITE" id="PS50923">
    <property type="entry name" value="SUSHI"/>
    <property type="match status" value="2"/>
</dbReference>
<keyword evidence="4" id="KW-0325">Glycoprotein</keyword>
<dbReference type="SUPFAM" id="SSF57535">
    <property type="entry name" value="Complement control module/SCR domain"/>
    <property type="match status" value="3"/>
</dbReference>
<protein>
    <recommendedName>
        <fullName evidence="6">Sushi domain-containing protein</fullName>
    </recommendedName>
</protein>
<comment type="caution">
    <text evidence="7">The sequence shown here is derived from an EMBL/GenBank/DDBJ whole genome shotgun (WGS) entry which is preliminary data.</text>
</comment>
<evidence type="ECO:0000256" key="5">
    <source>
        <dbReference type="PROSITE-ProRule" id="PRU00302"/>
    </source>
</evidence>
<evidence type="ECO:0000313" key="8">
    <source>
        <dbReference type="Proteomes" id="UP001209878"/>
    </source>
</evidence>
<dbReference type="EMBL" id="JAODUO010001577">
    <property type="protein sequence ID" value="KAK2161489.1"/>
    <property type="molecule type" value="Genomic_DNA"/>
</dbReference>
<accession>A0AAD9JYP0</accession>
<dbReference type="Gene3D" id="2.10.70.10">
    <property type="entry name" value="Complement Module, domain 1"/>
    <property type="match status" value="2"/>
</dbReference>
<sequence length="204" mass="22774">MCPEINPIPQATISSKEVKFSSKVTISCERGYTFDTGQVITVRCNETGQWSGLQDKCLPVKCGPQPVVYYARSEVVENATYGQSINYTCLPGYWFRLGVFSTSTNCTADGEWQPSLRHCNMVRCKALPTWNNMAVNTTGRIWRTVVNTSCSDDKMFPGGATYMVLTCAEKGEWRPASVDCVGTRSIRVFLVGKISNEKWKQALH</sequence>
<dbReference type="PANTHER" id="PTHR19325:SF558">
    <property type="entry name" value="PROTEIN LEV-9"/>
    <property type="match status" value="1"/>
</dbReference>
<gene>
    <name evidence="7" type="ORF">NP493_1578g00008</name>
</gene>
<dbReference type="CDD" id="cd00033">
    <property type="entry name" value="CCP"/>
    <property type="match status" value="2"/>
</dbReference>
<evidence type="ECO:0000256" key="2">
    <source>
        <dbReference type="ARBA" id="ARBA00022737"/>
    </source>
</evidence>
<evidence type="ECO:0000256" key="3">
    <source>
        <dbReference type="ARBA" id="ARBA00023157"/>
    </source>
</evidence>
<feature type="domain" description="Sushi" evidence="6">
    <location>
        <begin position="1"/>
        <end position="59"/>
    </location>
</feature>
<dbReference type="InterPro" id="IPR000436">
    <property type="entry name" value="Sushi_SCR_CCP_dom"/>
</dbReference>
<keyword evidence="8" id="KW-1185">Reference proteome</keyword>
<organism evidence="7 8">
    <name type="scientific">Ridgeia piscesae</name>
    <name type="common">Tubeworm</name>
    <dbReference type="NCBI Taxonomy" id="27915"/>
    <lineage>
        <taxon>Eukaryota</taxon>
        <taxon>Metazoa</taxon>
        <taxon>Spiralia</taxon>
        <taxon>Lophotrochozoa</taxon>
        <taxon>Annelida</taxon>
        <taxon>Polychaeta</taxon>
        <taxon>Sedentaria</taxon>
        <taxon>Canalipalpata</taxon>
        <taxon>Sabellida</taxon>
        <taxon>Siboglinidae</taxon>
        <taxon>Ridgeia</taxon>
    </lineage>
</organism>